<reference evidence="3" key="1">
    <citation type="journal article" date="2014" name="Front. Microbiol.">
        <title>High frequency of phylogenetically diverse reductive dehalogenase-homologous genes in deep subseafloor sedimentary metagenomes.</title>
        <authorList>
            <person name="Kawai M."/>
            <person name="Futagami T."/>
            <person name="Toyoda A."/>
            <person name="Takaki Y."/>
            <person name="Nishi S."/>
            <person name="Hori S."/>
            <person name="Arai W."/>
            <person name="Tsubouchi T."/>
            <person name="Morono Y."/>
            <person name="Uchiyama I."/>
            <person name="Ito T."/>
            <person name="Fujiyama A."/>
            <person name="Inagaki F."/>
            <person name="Takami H."/>
        </authorList>
    </citation>
    <scope>NUCLEOTIDE SEQUENCE</scope>
    <source>
        <strain evidence="3">Expedition CK06-06</strain>
    </source>
</reference>
<dbReference type="EMBL" id="BARW01016896">
    <property type="protein sequence ID" value="GAI96420.1"/>
    <property type="molecule type" value="Genomic_DNA"/>
</dbReference>
<dbReference type="AlphaFoldDB" id="X1U975"/>
<evidence type="ECO:0000313" key="3">
    <source>
        <dbReference type="EMBL" id="GAI96420.1"/>
    </source>
</evidence>
<dbReference type="PANTHER" id="PTHR43566:SF2">
    <property type="entry name" value="DUF4143 DOMAIN-CONTAINING PROTEIN"/>
    <property type="match status" value="1"/>
</dbReference>
<sequence>RSLIDRHRVPGRFIILGSSSPHLLRNSSETLAGRIAYIELTPFKLTELPGSISMNKHWLHGGFPLSILAPDNNTAAEWLRNFIRTYAERDIPMLGLPADPAIIKRLWKMIAAFHGNIWNTETFARAMGLTGKTIKKYINFFEQAYLIHRLQPFHINIKKRLVKSPKIYIRDTGILHSLNGIDTLDNLLNNVLIGASWEGYVIEQVFSSLNEKTEAYFYRTHQGTECDLLLVKNNKPFACIEIKYTSSPKITKSFSTAIKDLKTTRNYIIAYTESCFPLAENI</sequence>
<feature type="domain" description="DUF4143" evidence="2">
    <location>
        <begin position="88"/>
        <end position="244"/>
    </location>
</feature>
<organism evidence="3">
    <name type="scientific">marine sediment metagenome</name>
    <dbReference type="NCBI Taxonomy" id="412755"/>
    <lineage>
        <taxon>unclassified sequences</taxon>
        <taxon>metagenomes</taxon>
        <taxon>ecological metagenomes</taxon>
    </lineage>
</organism>
<proteinExistence type="predicted"/>
<evidence type="ECO:0000259" key="1">
    <source>
        <dbReference type="Pfam" id="PF13173"/>
    </source>
</evidence>
<dbReference type="InterPro" id="IPR025420">
    <property type="entry name" value="DUF4143"/>
</dbReference>
<dbReference type="Pfam" id="PF13635">
    <property type="entry name" value="DUF4143"/>
    <property type="match status" value="1"/>
</dbReference>
<gene>
    <name evidence="3" type="ORF">S12H4_29311</name>
</gene>
<comment type="caution">
    <text evidence="3">The sequence shown here is derived from an EMBL/GenBank/DDBJ whole genome shotgun (WGS) entry which is preliminary data.</text>
</comment>
<feature type="domain" description="AAA" evidence="1">
    <location>
        <begin position="2"/>
        <end position="48"/>
    </location>
</feature>
<feature type="non-terminal residue" evidence="3">
    <location>
        <position position="282"/>
    </location>
</feature>
<evidence type="ECO:0000259" key="2">
    <source>
        <dbReference type="Pfam" id="PF13635"/>
    </source>
</evidence>
<dbReference type="PANTHER" id="PTHR43566">
    <property type="entry name" value="CONSERVED PROTEIN"/>
    <property type="match status" value="1"/>
</dbReference>
<dbReference type="Pfam" id="PF13173">
    <property type="entry name" value="AAA_14"/>
    <property type="match status" value="1"/>
</dbReference>
<dbReference type="InterPro" id="IPR041682">
    <property type="entry name" value="AAA_14"/>
</dbReference>
<name>X1U975_9ZZZZ</name>
<protein>
    <submittedName>
        <fullName evidence="3">Uncharacterized protein</fullName>
    </submittedName>
</protein>
<accession>X1U975</accession>
<feature type="non-terminal residue" evidence="3">
    <location>
        <position position="1"/>
    </location>
</feature>